<evidence type="ECO:0000313" key="2">
    <source>
        <dbReference type="EMBL" id="CAI9717978.1"/>
    </source>
</evidence>
<gene>
    <name evidence="2" type="ORF">OCTVUL_1B031252</name>
</gene>
<name>A0AA36AKW1_OCTVU</name>
<protein>
    <submittedName>
        <fullName evidence="2">Uncharacterized protein</fullName>
    </submittedName>
</protein>
<keyword evidence="3" id="KW-1185">Reference proteome</keyword>
<reference evidence="2" key="1">
    <citation type="submission" date="2023-08" db="EMBL/GenBank/DDBJ databases">
        <authorList>
            <person name="Alioto T."/>
            <person name="Alioto T."/>
            <person name="Gomez Garrido J."/>
        </authorList>
    </citation>
    <scope>NUCLEOTIDE SEQUENCE</scope>
</reference>
<evidence type="ECO:0000256" key="1">
    <source>
        <dbReference type="SAM" id="MobiDB-lite"/>
    </source>
</evidence>
<proteinExistence type="predicted"/>
<accession>A0AA36AKW1</accession>
<evidence type="ECO:0000313" key="3">
    <source>
        <dbReference type="Proteomes" id="UP001162480"/>
    </source>
</evidence>
<feature type="region of interest" description="Disordered" evidence="1">
    <location>
        <begin position="13"/>
        <end position="56"/>
    </location>
</feature>
<dbReference type="AlphaFoldDB" id="A0AA36AKW1"/>
<sequence length="93" mass="10805">MKFSRNFKKILDVQVKNNNDQRHPNTQRSAIASPDFDINNQKDQRAPNNDRPITDEKKIKQEAKKACMNDIEHNSRDITTVQLKSDNPIFLLA</sequence>
<dbReference type="Proteomes" id="UP001162480">
    <property type="component" value="Chromosome 2"/>
</dbReference>
<dbReference type="EMBL" id="OX597815">
    <property type="protein sequence ID" value="CAI9717978.1"/>
    <property type="molecule type" value="Genomic_DNA"/>
</dbReference>
<organism evidence="2 3">
    <name type="scientific">Octopus vulgaris</name>
    <name type="common">Common octopus</name>
    <dbReference type="NCBI Taxonomy" id="6645"/>
    <lineage>
        <taxon>Eukaryota</taxon>
        <taxon>Metazoa</taxon>
        <taxon>Spiralia</taxon>
        <taxon>Lophotrochozoa</taxon>
        <taxon>Mollusca</taxon>
        <taxon>Cephalopoda</taxon>
        <taxon>Coleoidea</taxon>
        <taxon>Octopodiformes</taxon>
        <taxon>Octopoda</taxon>
        <taxon>Incirrata</taxon>
        <taxon>Octopodidae</taxon>
        <taxon>Octopus</taxon>
    </lineage>
</organism>